<accession>A0A5M3XKS9</accession>
<feature type="domain" description="AAA" evidence="1">
    <location>
        <begin position="67"/>
        <end position="267"/>
    </location>
</feature>
<organism evidence="2 3">
    <name type="scientific">Acrocarpospora pleiomorpha</name>
    <dbReference type="NCBI Taxonomy" id="90975"/>
    <lineage>
        <taxon>Bacteria</taxon>
        <taxon>Bacillati</taxon>
        <taxon>Actinomycetota</taxon>
        <taxon>Actinomycetes</taxon>
        <taxon>Streptosporangiales</taxon>
        <taxon>Streptosporangiaceae</taxon>
        <taxon>Acrocarpospora</taxon>
    </lineage>
</organism>
<sequence>MVDEPSDDLVGLYEVAEMAHVSRTVVANWRSRDQRFPPPVADLRSGPVFNAAQIRRYLKRRKKPMAHVIATINLKGGVGKTTTTAALAEILSGEFRKKVLVVDLDPQTNLTTVLIGEERWKSLNDQGHTLATLFTDAIRNENESARFDLEKTLQRQVSPVSDVRSVDLLPSSLDLIDVQDRLASMSSGKFYSNNPTDLLRRAIKSILDDYDYVLVDCPPNLGIVTLNGLRISDGYIIPTIPDVLSTYGIPQIQTRVKAFADNLGEEITEVGIVITKYQAASTVHRNTVRRLEDDAKLPVVFANKIPQANKIAESAEFSSHSTLRQKYGYQGEFQAFRNFVEEFIEAVEDIA</sequence>
<dbReference type="Proteomes" id="UP000377595">
    <property type="component" value="Unassembled WGS sequence"/>
</dbReference>
<dbReference type="Pfam" id="PF13614">
    <property type="entry name" value="AAA_31"/>
    <property type="match status" value="1"/>
</dbReference>
<dbReference type="AlphaFoldDB" id="A0A5M3XKS9"/>
<dbReference type="PANTHER" id="PTHR13696:SF52">
    <property type="entry name" value="PARA FAMILY PROTEIN CT_582"/>
    <property type="match status" value="1"/>
</dbReference>
<proteinExistence type="predicted"/>
<gene>
    <name evidence="2" type="ORF">Aple_042520</name>
</gene>
<dbReference type="SUPFAM" id="SSF52540">
    <property type="entry name" value="P-loop containing nucleoside triphosphate hydrolases"/>
    <property type="match status" value="1"/>
</dbReference>
<dbReference type="RefSeq" id="WP_218038436.1">
    <property type="nucleotide sequence ID" value="NZ_BAAAHM010000014.1"/>
</dbReference>
<evidence type="ECO:0000313" key="3">
    <source>
        <dbReference type="Proteomes" id="UP000377595"/>
    </source>
</evidence>
<evidence type="ECO:0000313" key="2">
    <source>
        <dbReference type="EMBL" id="GES21356.1"/>
    </source>
</evidence>
<name>A0A5M3XKS9_9ACTN</name>
<reference evidence="2 3" key="1">
    <citation type="submission" date="2019-10" db="EMBL/GenBank/DDBJ databases">
        <title>Whole genome shotgun sequence of Acrocarpospora pleiomorpha NBRC 16267.</title>
        <authorList>
            <person name="Ichikawa N."/>
            <person name="Kimura A."/>
            <person name="Kitahashi Y."/>
            <person name="Komaki H."/>
            <person name="Oguchi A."/>
        </authorList>
    </citation>
    <scope>NUCLEOTIDE SEQUENCE [LARGE SCALE GENOMIC DNA]</scope>
    <source>
        <strain evidence="2 3">NBRC 16267</strain>
    </source>
</reference>
<keyword evidence="3" id="KW-1185">Reference proteome</keyword>
<dbReference type="CDD" id="cd02042">
    <property type="entry name" value="ParAB_family"/>
    <property type="match status" value="1"/>
</dbReference>
<evidence type="ECO:0000259" key="1">
    <source>
        <dbReference type="Pfam" id="PF13614"/>
    </source>
</evidence>
<dbReference type="InterPro" id="IPR050678">
    <property type="entry name" value="DNA_Partitioning_ATPase"/>
</dbReference>
<dbReference type="PANTHER" id="PTHR13696">
    <property type="entry name" value="P-LOOP CONTAINING NUCLEOSIDE TRIPHOSPHATE HYDROLASE"/>
    <property type="match status" value="1"/>
</dbReference>
<dbReference type="Gene3D" id="3.40.50.300">
    <property type="entry name" value="P-loop containing nucleotide triphosphate hydrolases"/>
    <property type="match status" value="1"/>
</dbReference>
<dbReference type="InterPro" id="IPR027417">
    <property type="entry name" value="P-loop_NTPase"/>
</dbReference>
<dbReference type="EMBL" id="BLAF01000022">
    <property type="protein sequence ID" value="GES21356.1"/>
    <property type="molecule type" value="Genomic_DNA"/>
</dbReference>
<comment type="caution">
    <text evidence="2">The sequence shown here is derived from an EMBL/GenBank/DDBJ whole genome shotgun (WGS) entry which is preliminary data.</text>
</comment>
<dbReference type="InterPro" id="IPR025669">
    <property type="entry name" value="AAA_dom"/>
</dbReference>
<protein>
    <recommendedName>
        <fullName evidence="1">AAA domain-containing protein</fullName>
    </recommendedName>
</protein>